<evidence type="ECO:0000256" key="1">
    <source>
        <dbReference type="SAM" id="SignalP"/>
    </source>
</evidence>
<sequence>MKLSRVLAGGILLAALLVPMGNPPADACGVGCLETLRPGGAWGSAPLPSHSRPLPDAAPPPVRYGAFSLARPPSFRFGVAVGHRDPRAAREAAEAGCRSVPRGCTQIVEFTEACVAVAEGVRRVALIMTSDPRTYEVRAIEIGTASNPADAQRAALRECASLERGALHCRLLQVSCGPR</sequence>
<proteinExistence type="predicted"/>
<dbReference type="EMBL" id="JAHCDA010000005">
    <property type="protein sequence ID" value="MBS7813430.1"/>
    <property type="molecule type" value="Genomic_DNA"/>
</dbReference>
<organism evidence="3 4">
    <name type="scientific">Roseococcus pinisoli</name>
    <dbReference type="NCBI Taxonomy" id="2835040"/>
    <lineage>
        <taxon>Bacteria</taxon>
        <taxon>Pseudomonadati</taxon>
        <taxon>Pseudomonadota</taxon>
        <taxon>Alphaproteobacteria</taxon>
        <taxon>Acetobacterales</taxon>
        <taxon>Roseomonadaceae</taxon>
        <taxon>Roseococcus</taxon>
    </lineage>
</organism>
<accession>A0ABS5QIB6</accession>
<keyword evidence="4" id="KW-1185">Reference proteome</keyword>
<dbReference type="Proteomes" id="UP000766336">
    <property type="component" value="Unassembled WGS sequence"/>
</dbReference>
<feature type="domain" description="DUF4189" evidence="2">
    <location>
        <begin position="64"/>
        <end position="176"/>
    </location>
</feature>
<protein>
    <submittedName>
        <fullName evidence="3">DUF4189 domain-containing protein</fullName>
    </submittedName>
</protein>
<evidence type="ECO:0000313" key="3">
    <source>
        <dbReference type="EMBL" id="MBS7813430.1"/>
    </source>
</evidence>
<dbReference type="Pfam" id="PF13827">
    <property type="entry name" value="DUF4189"/>
    <property type="match status" value="1"/>
</dbReference>
<evidence type="ECO:0000313" key="4">
    <source>
        <dbReference type="Proteomes" id="UP000766336"/>
    </source>
</evidence>
<evidence type="ECO:0000259" key="2">
    <source>
        <dbReference type="Pfam" id="PF13827"/>
    </source>
</evidence>
<name>A0ABS5QIB6_9PROT</name>
<keyword evidence="1" id="KW-0732">Signal</keyword>
<reference evidence="3 4" key="1">
    <citation type="submission" date="2021-05" db="EMBL/GenBank/DDBJ databases">
        <title>Roseococcus sp. XZZS9, whole genome shotgun sequencing project.</title>
        <authorList>
            <person name="Zhao G."/>
            <person name="Shen L."/>
        </authorList>
    </citation>
    <scope>NUCLEOTIDE SEQUENCE [LARGE SCALE GENOMIC DNA]</scope>
    <source>
        <strain evidence="3 4">XZZS9</strain>
    </source>
</reference>
<dbReference type="InterPro" id="IPR025240">
    <property type="entry name" value="DUF4189"/>
</dbReference>
<comment type="caution">
    <text evidence="3">The sequence shown here is derived from an EMBL/GenBank/DDBJ whole genome shotgun (WGS) entry which is preliminary data.</text>
</comment>
<gene>
    <name evidence="3" type="ORF">KHU32_20995</name>
</gene>
<dbReference type="RefSeq" id="WP_213672137.1">
    <property type="nucleotide sequence ID" value="NZ_JAHCDA010000005.1"/>
</dbReference>
<feature type="chain" id="PRO_5047094493" evidence="1">
    <location>
        <begin position="28"/>
        <end position="179"/>
    </location>
</feature>
<feature type="signal peptide" evidence="1">
    <location>
        <begin position="1"/>
        <end position="27"/>
    </location>
</feature>